<reference evidence="1 3" key="1">
    <citation type="submission" date="2017-09" db="EMBL/GenBank/DDBJ databases">
        <title>Bacterial strain isolated from the female urinary microbiota.</title>
        <authorList>
            <person name="Thomas-White K."/>
            <person name="Kumar N."/>
            <person name="Forster S."/>
            <person name="Putonti C."/>
            <person name="Lawley T."/>
            <person name="Wolfe A.J."/>
        </authorList>
    </citation>
    <scope>NUCLEOTIDE SEQUENCE [LARGE SCALE GENOMIC DNA]</scope>
    <source>
        <strain evidence="1 3">UMB0186</strain>
    </source>
</reference>
<gene>
    <name evidence="1" type="ORF">CJ218_02690</name>
    <name evidence="2" type="ORF">FOC50_06025</name>
</gene>
<keyword evidence="1" id="KW-0489">Methyltransferase</keyword>
<keyword evidence="4" id="KW-1185">Reference proteome</keyword>
<dbReference type="GeneID" id="84802803"/>
<proteinExistence type="predicted"/>
<dbReference type="Proteomes" id="UP000235670">
    <property type="component" value="Unassembled WGS sequence"/>
</dbReference>
<dbReference type="GO" id="GO:0032259">
    <property type="term" value="P:methylation"/>
    <property type="evidence" value="ECO:0007669"/>
    <property type="project" value="UniProtKB-KW"/>
</dbReference>
<evidence type="ECO:0000313" key="4">
    <source>
        <dbReference type="Proteomes" id="UP000427636"/>
    </source>
</evidence>
<dbReference type="OrthoDB" id="2990305at2"/>
<sequence>MANIIKKAGFTKFQIINSDVTDEYAEKWGYGKGMKDYIQSGLLIGRK</sequence>
<evidence type="ECO:0000313" key="3">
    <source>
        <dbReference type="Proteomes" id="UP000235670"/>
    </source>
</evidence>
<organism evidence="1 3">
    <name type="scientific">Gemella sanguinis</name>
    <dbReference type="NCBI Taxonomy" id="84135"/>
    <lineage>
        <taxon>Bacteria</taxon>
        <taxon>Bacillati</taxon>
        <taxon>Bacillota</taxon>
        <taxon>Bacilli</taxon>
        <taxon>Bacillales</taxon>
        <taxon>Gemellaceae</taxon>
        <taxon>Gemella</taxon>
    </lineage>
</organism>
<dbReference type="GO" id="GO:0008168">
    <property type="term" value="F:methyltransferase activity"/>
    <property type="evidence" value="ECO:0007669"/>
    <property type="project" value="UniProtKB-KW"/>
</dbReference>
<dbReference type="RefSeq" id="WP_006363668.1">
    <property type="nucleotide sequence ID" value="NZ_CAKARP010000007.1"/>
</dbReference>
<dbReference type="EMBL" id="CP046313">
    <property type="protein sequence ID" value="QGS07841.1"/>
    <property type="molecule type" value="Genomic_DNA"/>
</dbReference>
<evidence type="ECO:0000313" key="1">
    <source>
        <dbReference type="EMBL" id="PMC52817.1"/>
    </source>
</evidence>
<dbReference type="Proteomes" id="UP000427636">
    <property type="component" value="Chromosome"/>
</dbReference>
<evidence type="ECO:0000313" key="2">
    <source>
        <dbReference type="EMBL" id="QGS07841.1"/>
    </source>
</evidence>
<dbReference type="STRING" id="84135.GCA_001052115_00502"/>
<reference evidence="2 4" key="2">
    <citation type="submission" date="2019-11" db="EMBL/GenBank/DDBJ databases">
        <title>FDA dAtabase for Regulatory Grade micrObial Sequences (FDA-ARGOS): Supporting development and validation of Infectious Disease Dx tests.</title>
        <authorList>
            <person name="Turner S."/>
            <person name="Byrd R."/>
            <person name="Tallon L."/>
            <person name="Sadzewicz L."/>
            <person name="Vavikolanu K."/>
            <person name="Mehta A."/>
            <person name="Aluvathingal J."/>
            <person name="Nadendla S."/>
            <person name="Myers T."/>
            <person name="Yan Y."/>
            <person name="Sichtig H."/>
        </authorList>
    </citation>
    <scope>NUCLEOTIDE SEQUENCE [LARGE SCALE GENOMIC DNA]</scope>
    <source>
        <strain evidence="2 4">FDAARGOS_742</strain>
    </source>
</reference>
<accession>A0A2N6SFW8</accession>
<protein>
    <submittedName>
        <fullName evidence="1">Methyltransferase</fullName>
    </submittedName>
</protein>
<name>A0A2N6SFW8_9BACL</name>
<keyword evidence="1" id="KW-0808">Transferase</keyword>
<dbReference type="EMBL" id="PNGT01000002">
    <property type="protein sequence ID" value="PMC52817.1"/>
    <property type="molecule type" value="Genomic_DNA"/>
</dbReference>
<dbReference type="AlphaFoldDB" id="A0A2N6SFW8"/>